<feature type="transmembrane region" description="Helical" evidence="3">
    <location>
        <begin position="12"/>
        <end position="30"/>
    </location>
</feature>
<evidence type="ECO:0008006" key="6">
    <source>
        <dbReference type="Google" id="ProtNLM"/>
    </source>
</evidence>
<evidence type="ECO:0000313" key="4">
    <source>
        <dbReference type="EMBL" id="EKB46704.1"/>
    </source>
</evidence>
<comment type="caution">
    <text evidence="4">The sequence shown here is derived from an EMBL/GenBank/DDBJ whole genome shotgun (WGS) entry which is preliminary data.</text>
</comment>
<dbReference type="Proteomes" id="UP000004738">
    <property type="component" value="Unassembled WGS sequence"/>
</dbReference>
<evidence type="ECO:0000313" key="5">
    <source>
        <dbReference type="Proteomes" id="UP000004738"/>
    </source>
</evidence>
<dbReference type="AlphaFoldDB" id="K1LRB0"/>
<evidence type="ECO:0000256" key="1">
    <source>
        <dbReference type="ARBA" id="ARBA00004241"/>
    </source>
</evidence>
<accession>K1LRB0</accession>
<sequence length="97" mass="11074">MNQEGLTLVETLLAVVILLFLSSTMIPLTFNMKQQIAIQKIQAHAAEVAYIGAMKYKRYGQSAGTQQIDGMQFQWNYDGHRVCVRYDNNEKDEELCV</sequence>
<keyword evidence="2" id="KW-0178">Competence</keyword>
<proteinExistence type="predicted"/>
<dbReference type="GO" id="GO:0030420">
    <property type="term" value="P:establishment of competence for transformation"/>
    <property type="evidence" value="ECO:0007669"/>
    <property type="project" value="UniProtKB-KW"/>
</dbReference>
<dbReference type="InterPro" id="IPR012902">
    <property type="entry name" value="N_methyl_site"/>
</dbReference>
<keyword evidence="3" id="KW-1133">Transmembrane helix</keyword>
<name>K1LRB0_9BACL</name>
<evidence type="ECO:0000256" key="2">
    <source>
        <dbReference type="ARBA" id="ARBA00023287"/>
    </source>
</evidence>
<reference evidence="4 5" key="1">
    <citation type="journal article" date="2012" name="J. Bacteriol.">
        <title>Draft Genome Sequence of Bacillus isronensis Strain B3W22, Isolated from the Upper Atmosphere.</title>
        <authorList>
            <person name="Shivaji S."/>
            <person name="Ara S."/>
            <person name="Singh S.K."/>
            <person name="Bandi S."/>
            <person name="Singh A."/>
            <person name="Pinnaka A.K."/>
        </authorList>
    </citation>
    <scope>NUCLEOTIDE SEQUENCE [LARGE SCALE GENOMIC DNA]</scope>
    <source>
        <strain evidence="4 5">B3W22</strain>
    </source>
</reference>
<dbReference type="RefSeq" id="WP_008404355.1">
    <property type="nucleotide sequence ID" value="NZ_AMCK01000002.1"/>
</dbReference>
<gene>
    <name evidence="4" type="ORF">B857_00914</name>
</gene>
<evidence type="ECO:0000256" key="3">
    <source>
        <dbReference type="SAM" id="Phobius"/>
    </source>
</evidence>
<protein>
    <recommendedName>
        <fullName evidence="6">Tfp pilus assembly protein FimT</fullName>
    </recommendedName>
</protein>
<keyword evidence="5" id="KW-1185">Reference proteome</keyword>
<keyword evidence="3" id="KW-0472">Membrane</keyword>
<comment type="subcellular location">
    <subcellularLocation>
        <location evidence="1">Cell surface</location>
    </subcellularLocation>
</comment>
<dbReference type="GO" id="GO:0009986">
    <property type="term" value="C:cell surface"/>
    <property type="evidence" value="ECO:0007669"/>
    <property type="project" value="UniProtKB-SubCell"/>
</dbReference>
<dbReference type="EMBL" id="AMCK01000002">
    <property type="protein sequence ID" value="EKB46704.1"/>
    <property type="molecule type" value="Genomic_DNA"/>
</dbReference>
<dbReference type="PROSITE" id="PS00409">
    <property type="entry name" value="PROKAR_NTER_METHYL"/>
    <property type="match status" value="1"/>
</dbReference>
<organism evidence="4 5">
    <name type="scientific">Solibacillus isronensis B3W22</name>
    <dbReference type="NCBI Taxonomy" id="1224748"/>
    <lineage>
        <taxon>Bacteria</taxon>
        <taxon>Bacillati</taxon>
        <taxon>Bacillota</taxon>
        <taxon>Bacilli</taxon>
        <taxon>Bacillales</taxon>
        <taxon>Caryophanaceae</taxon>
        <taxon>Solibacillus</taxon>
    </lineage>
</organism>
<keyword evidence="3" id="KW-0812">Transmembrane</keyword>
<dbReference type="PATRIC" id="fig|1224748.3.peg.908"/>